<protein>
    <recommendedName>
        <fullName evidence="1">UVR domain-containing protein</fullName>
    </recommendedName>
</protein>
<dbReference type="GO" id="GO:0005507">
    <property type="term" value="F:copper ion binding"/>
    <property type="evidence" value="ECO:0007669"/>
    <property type="project" value="TreeGrafter"/>
</dbReference>
<evidence type="ECO:0000313" key="3">
    <source>
        <dbReference type="Proteomes" id="UP000281813"/>
    </source>
</evidence>
<name>A0A494YVW7_9BACI</name>
<dbReference type="GO" id="GO:0008270">
    <property type="term" value="F:zinc ion binding"/>
    <property type="evidence" value="ECO:0007669"/>
    <property type="project" value="TreeGrafter"/>
</dbReference>
<dbReference type="PANTHER" id="PTHR38430">
    <property type="entry name" value="PROTEIN-ARGININE KINASE ACTIVATOR PROTEIN"/>
    <property type="match status" value="1"/>
</dbReference>
<dbReference type="GO" id="GO:0050897">
    <property type="term" value="F:cobalt ion binding"/>
    <property type="evidence" value="ECO:0007669"/>
    <property type="project" value="TreeGrafter"/>
</dbReference>
<dbReference type="Pfam" id="PF02151">
    <property type="entry name" value="UVR"/>
    <property type="match status" value="1"/>
</dbReference>
<evidence type="ECO:0000313" key="2">
    <source>
        <dbReference type="EMBL" id="RKQ14295.1"/>
    </source>
</evidence>
<gene>
    <name evidence="2" type="ORF">D8M05_13800</name>
</gene>
<dbReference type="GO" id="GO:1990170">
    <property type="term" value="P:stress response to cadmium ion"/>
    <property type="evidence" value="ECO:0007669"/>
    <property type="project" value="TreeGrafter"/>
</dbReference>
<comment type="caution">
    <text evidence="2">The sequence shown here is derived from an EMBL/GenBank/DDBJ whole genome shotgun (WGS) entry which is preliminary data.</text>
</comment>
<sequence length="179" mass="20484">MECQECHERPATLHFTKVSNGKKIEIRVCEVCAKEKGYVSYPEEGYSLHNLLSGIFNFDTFKMESPTIQQVKELQCPHCGMSFSQFKQIGKFGCATCYETFEERLDPILRRVHAGNTRHSGKIPKRAGIDLQLRKELGNYRSQLQQLIETEAFEEAAKVRDKIKELETSVKKPEAGDHS</sequence>
<dbReference type="GO" id="GO:0046870">
    <property type="term" value="F:cadmium ion binding"/>
    <property type="evidence" value="ECO:0007669"/>
    <property type="project" value="TreeGrafter"/>
</dbReference>
<dbReference type="RefSeq" id="WP_121132785.1">
    <property type="nucleotide sequence ID" value="NZ_JBHUFK010000030.1"/>
</dbReference>
<dbReference type="PANTHER" id="PTHR38430:SF1">
    <property type="entry name" value="PROTEIN-ARGININE KINASE ACTIVATOR PROTEIN"/>
    <property type="match status" value="1"/>
</dbReference>
<accession>A0A494YVW7</accession>
<dbReference type="PROSITE" id="PS50151">
    <property type="entry name" value="UVR"/>
    <property type="match status" value="1"/>
</dbReference>
<proteinExistence type="predicted"/>
<dbReference type="EMBL" id="RBZO01000022">
    <property type="protein sequence ID" value="RKQ14295.1"/>
    <property type="molecule type" value="Genomic_DNA"/>
</dbReference>
<dbReference type="AlphaFoldDB" id="A0A494YVW7"/>
<dbReference type="Proteomes" id="UP000281813">
    <property type="component" value="Unassembled WGS sequence"/>
</dbReference>
<dbReference type="InterPro" id="IPR001943">
    <property type="entry name" value="UVR_dom"/>
</dbReference>
<organism evidence="2 3">
    <name type="scientific">Oceanobacillus bengalensis</name>
    <dbReference type="NCBI Taxonomy" id="1435466"/>
    <lineage>
        <taxon>Bacteria</taxon>
        <taxon>Bacillati</taxon>
        <taxon>Bacillota</taxon>
        <taxon>Bacilli</taxon>
        <taxon>Bacillales</taxon>
        <taxon>Bacillaceae</taxon>
        <taxon>Oceanobacillus</taxon>
    </lineage>
</organism>
<reference evidence="2 3" key="1">
    <citation type="journal article" date="2015" name="Antonie Van Leeuwenhoek">
        <title>Oceanobacillus bengalensis sp. nov., a bacterium isolated from seawater of the Bay of Bengal.</title>
        <authorList>
            <person name="Yongchang O."/>
            <person name="Xiang W."/>
            <person name="Wang G."/>
        </authorList>
    </citation>
    <scope>NUCLEOTIDE SEQUENCE [LARGE SCALE GENOMIC DNA]</scope>
    <source>
        <strain evidence="2 3">MCCC 1K00260</strain>
    </source>
</reference>
<dbReference type="GO" id="GO:1990169">
    <property type="term" value="P:stress response to copper ion"/>
    <property type="evidence" value="ECO:0007669"/>
    <property type="project" value="TreeGrafter"/>
</dbReference>
<feature type="domain" description="UVR" evidence="1">
    <location>
        <begin position="134"/>
        <end position="169"/>
    </location>
</feature>
<dbReference type="InterPro" id="IPR025542">
    <property type="entry name" value="YacH"/>
</dbReference>
<keyword evidence="3" id="KW-1185">Reference proteome</keyword>
<evidence type="ECO:0000259" key="1">
    <source>
        <dbReference type="PROSITE" id="PS50151"/>
    </source>
</evidence>
<dbReference type="InterPro" id="IPR036876">
    <property type="entry name" value="UVR_dom_sf"/>
</dbReference>
<dbReference type="SUPFAM" id="SSF46600">
    <property type="entry name" value="C-terminal UvrC-binding domain of UvrB"/>
    <property type="match status" value="1"/>
</dbReference>
<dbReference type="PIRSF" id="PIRSF015034">
    <property type="entry name" value="YacH"/>
    <property type="match status" value="1"/>
</dbReference>
<dbReference type="OrthoDB" id="9788704at2"/>